<accession>A0A2Z4GDB6</accession>
<feature type="signal peptide" evidence="10">
    <location>
        <begin position="1"/>
        <end position="19"/>
    </location>
</feature>
<dbReference type="Gene3D" id="1.10.390.10">
    <property type="entry name" value="Neutral Protease Domain 2"/>
    <property type="match status" value="1"/>
</dbReference>
<evidence type="ECO:0000256" key="6">
    <source>
        <dbReference type="ARBA" id="ARBA00022833"/>
    </source>
</evidence>
<dbReference type="SUPFAM" id="SSF82171">
    <property type="entry name" value="DPP6 N-terminal domain-like"/>
    <property type="match status" value="1"/>
</dbReference>
<dbReference type="InterPro" id="IPR027268">
    <property type="entry name" value="Peptidase_M4/M1_CTD_sf"/>
</dbReference>
<dbReference type="InterPro" id="IPR011096">
    <property type="entry name" value="FTP_domain"/>
</dbReference>
<feature type="active site" evidence="8">
    <location>
        <position position="427"/>
    </location>
</feature>
<evidence type="ECO:0000256" key="3">
    <source>
        <dbReference type="ARBA" id="ARBA00022723"/>
    </source>
</evidence>
<dbReference type="SUPFAM" id="SSF55486">
    <property type="entry name" value="Metalloproteases ('zincins'), catalytic domain"/>
    <property type="match status" value="1"/>
</dbReference>
<protein>
    <submittedName>
        <fullName evidence="15">Neutral protease</fullName>
    </submittedName>
</protein>
<evidence type="ECO:0000313" key="16">
    <source>
        <dbReference type="Proteomes" id="UP000249873"/>
    </source>
</evidence>
<dbReference type="AlphaFoldDB" id="A0A2Z4GDB6"/>
<evidence type="ECO:0000256" key="8">
    <source>
        <dbReference type="PIRSR" id="PIRSR623612-1"/>
    </source>
</evidence>
<keyword evidence="2 15" id="KW-0645">Protease</keyword>
<dbReference type="Gene3D" id="2.120.10.30">
    <property type="entry name" value="TolB, C-terminal domain"/>
    <property type="match status" value="1"/>
</dbReference>
<dbReference type="InterPro" id="IPR011042">
    <property type="entry name" value="6-blade_b-propeller_TolB-like"/>
</dbReference>
<feature type="domain" description="Secretion system C-terminal sorting" evidence="14">
    <location>
        <begin position="1089"/>
        <end position="1155"/>
    </location>
</feature>
<evidence type="ECO:0000259" key="12">
    <source>
        <dbReference type="Pfam" id="PF02868"/>
    </source>
</evidence>
<evidence type="ECO:0000259" key="14">
    <source>
        <dbReference type="Pfam" id="PF18962"/>
    </source>
</evidence>
<evidence type="ECO:0000256" key="1">
    <source>
        <dbReference type="ARBA" id="ARBA00009388"/>
    </source>
</evidence>
<dbReference type="InterPro" id="IPR050728">
    <property type="entry name" value="Zinc_Metalloprotease_M4"/>
</dbReference>
<keyword evidence="16" id="KW-1185">Reference proteome</keyword>
<keyword evidence="4 10" id="KW-0732">Signal</keyword>
<comment type="similarity">
    <text evidence="1">Belongs to the peptidase M4 family.</text>
</comment>
<dbReference type="InterPro" id="IPR001570">
    <property type="entry name" value="Peptidase_M4_C_domain"/>
</dbReference>
<dbReference type="InterPro" id="IPR026444">
    <property type="entry name" value="Secre_tail"/>
</dbReference>
<dbReference type="GO" id="GO:0004222">
    <property type="term" value="F:metalloendopeptidase activity"/>
    <property type="evidence" value="ECO:0007669"/>
    <property type="project" value="InterPro"/>
</dbReference>
<dbReference type="OrthoDB" id="291295at2"/>
<dbReference type="PRINTS" id="PR00730">
    <property type="entry name" value="THERMOLYSIN"/>
</dbReference>
<dbReference type="Proteomes" id="UP000249873">
    <property type="component" value="Chromosome"/>
</dbReference>
<dbReference type="Gene3D" id="3.10.170.10">
    <property type="match status" value="1"/>
</dbReference>
<evidence type="ECO:0000313" key="15">
    <source>
        <dbReference type="EMBL" id="AWV99107.1"/>
    </source>
</evidence>
<dbReference type="InterPro" id="IPR023612">
    <property type="entry name" value="Peptidase_M4"/>
</dbReference>
<keyword evidence="5" id="KW-0378">Hydrolase</keyword>
<dbReference type="GO" id="GO:0046872">
    <property type="term" value="F:metal ion binding"/>
    <property type="evidence" value="ECO:0007669"/>
    <property type="project" value="UniProtKB-KW"/>
</dbReference>
<evidence type="ECO:0000256" key="4">
    <source>
        <dbReference type="ARBA" id="ARBA00022729"/>
    </source>
</evidence>
<feature type="domain" description="Peptidase M4 C-terminal" evidence="12">
    <location>
        <begin position="437"/>
        <end position="596"/>
    </location>
</feature>
<name>A0A2Z4GDB6_9BACT</name>
<feature type="domain" description="Peptidase M4" evidence="11">
    <location>
        <begin position="276"/>
        <end position="434"/>
    </location>
</feature>
<gene>
    <name evidence="15" type="ORF">DJ013_13390</name>
</gene>
<feature type="region of interest" description="Disordered" evidence="9">
    <location>
        <begin position="482"/>
        <end position="502"/>
    </location>
</feature>
<evidence type="ECO:0000256" key="10">
    <source>
        <dbReference type="SAM" id="SignalP"/>
    </source>
</evidence>
<dbReference type="Pfam" id="PF07504">
    <property type="entry name" value="FTP"/>
    <property type="match status" value="1"/>
</dbReference>
<dbReference type="NCBIfam" id="TIGR04183">
    <property type="entry name" value="Por_Secre_tail"/>
    <property type="match status" value="1"/>
</dbReference>
<dbReference type="PANTHER" id="PTHR33794">
    <property type="entry name" value="BACILLOLYSIN"/>
    <property type="match status" value="1"/>
</dbReference>
<dbReference type="Pfam" id="PF02868">
    <property type="entry name" value="Peptidase_M4_C"/>
    <property type="match status" value="1"/>
</dbReference>
<dbReference type="InterPro" id="IPR013856">
    <property type="entry name" value="Peptidase_M4_domain"/>
</dbReference>
<dbReference type="RefSeq" id="WP_111372300.1">
    <property type="nucleotide sequence ID" value="NZ_CP029480.1"/>
</dbReference>
<keyword evidence="7" id="KW-0482">Metalloprotease</keyword>
<dbReference type="KEGG" id="als:DJ013_13390"/>
<evidence type="ECO:0000256" key="5">
    <source>
        <dbReference type="ARBA" id="ARBA00022801"/>
    </source>
</evidence>
<evidence type="ECO:0000259" key="11">
    <source>
        <dbReference type="Pfam" id="PF01447"/>
    </source>
</evidence>
<evidence type="ECO:0000256" key="7">
    <source>
        <dbReference type="ARBA" id="ARBA00023049"/>
    </source>
</evidence>
<keyword evidence="3" id="KW-0479">Metal-binding</keyword>
<keyword evidence="6" id="KW-0862">Zinc</keyword>
<sequence>MKRILHFVFIVLITSGAFAQSGFDAKTKKNKAAPQLEHVFQEISGQQSGNTNLRKKAIQSGVELRSSIDYKTYRDSESGSVIFIENNKTGLSVRQQRKTATAQAYDFLEEVKGQLKVTNPKNEFSAISNNTDEQGLSHLKFQQEYNGVKIYGAEIVTHADDKKVKTLNGKVFPTPNNLSLKPKIDKKEAIILGLKELAKISIIQKDGFENGFFEIAQDQADLVIYHKEEIPVLAYEMTLKPNLLERWVVFMDAQTGEIIDKYNHTCTLDGVFQTSAKDLNGFTRSFNIIQSGSSYFMLDPSKPMFDNGQSKLPDAPVGAVWTIDALDSRISGEMEFAHVTSNDGTTWSPTAVSAHNNASICYDFYRTKFDRNSLNGKGGNIISVINITDEDGKGMDNAYWNGEFMGYGNGAQGFKPLAGALDVAGHEMTHGVIENTARLEYRNQSGALNESFADIFGALIDRDDWTLGEDVVKSNVFPSGALRSLENPNQGGQNDPGYQPKNMSQYVYLRDTPSEDNGGVHINSGIPNHAFYLFATANGMNKDKAEKVYYHTLSNYITRTSKFVDLRLAVIQGTKDLYGEGLESAAAASAFDQVGIAAPGSGQQVPTTEEEIIEVNPGEQFLIVYEPEGKSIYRGAAGGENYDVVAEGLGCQRKPSISDDGTAMYFVAADGNIYYVDLTASAATAQPLSSNGAWSNVAISKNGTLLAALTSSEDGKIYVFNLETDQQASFELFNPTYTQGVSTGEVLYADALEWDYSGEYLVYDAFNRVSSLFGDLEYWDVGLLKAWDLNTNDFGDGDIEKIFSDLDDGDNIGNPALSKTNPNIIAFDYLDAREDKFYILGVNLYSGDLNLLIENNAIGYPDFTIDDKILAYTAEEAVGEVVKLIPLNDDKISTTVNAGTRLFDEGQDKWAVFYAQGQRKLPTKEAQTIQFSNLADQSAGAVVNLNAVASSGFGVQYSVISGDAVIQGNTVVVGNTPGLITVQAFQVGGSDFTSASAEQSFCLNPQALSITSDGETVFASNSGLYQWYVNGNPIGGQTTNSQRVVDRNGTYSVKAATADGCLSDFSNEIQLQLQRVLGTEPSELEALSVYPNPAQNEIKISVPKGSRFVSAEIRNTSGKSILSTDKEVINIGHFNAGVYIIKVTTDKGDAYRKVVKQ</sequence>
<feature type="chain" id="PRO_5016403308" evidence="10">
    <location>
        <begin position="20"/>
        <end position="1157"/>
    </location>
</feature>
<dbReference type="Pfam" id="PF18962">
    <property type="entry name" value="Por_Secre_tail"/>
    <property type="match status" value="1"/>
</dbReference>
<evidence type="ECO:0000256" key="2">
    <source>
        <dbReference type="ARBA" id="ARBA00022670"/>
    </source>
</evidence>
<dbReference type="PANTHER" id="PTHR33794:SF1">
    <property type="entry name" value="BACILLOLYSIN"/>
    <property type="match status" value="1"/>
</dbReference>
<proteinExistence type="inferred from homology"/>
<feature type="domain" description="FTP" evidence="13">
    <location>
        <begin position="123"/>
        <end position="170"/>
    </location>
</feature>
<dbReference type="CDD" id="cd09597">
    <property type="entry name" value="M4_TLP"/>
    <property type="match status" value="1"/>
</dbReference>
<dbReference type="GO" id="GO:0006508">
    <property type="term" value="P:proteolysis"/>
    <property type="evidence" value="ECO:0007669"/>
    <property type="project" value="UniProtKB-KW"/>
</dbReference>
<reference evidence="15 16" key="1">
    <citation type="submission" date="2018-05" db="EMBL/GenBank/DDBJ databases">
        <title>Complete genome sequence of Arcticibacterium luteifluviistationis SM1504T, a cytophagaceae bacterium isolated from Arctic surface seawater.</title>
        <authorList>
            <person name="Li Y."/>
            <person name="Qin Q.-L."/>
        </authorList>
    </citation>
    <scope>NUCLEOTIDE SEQUENCE [LARGE SCALE GENOMIC DNA]</scope>
    <source>
        <strain evidence="15 16">SM1504</strain>
    </source>
</reference>
<organism evidence="15 16">
    <name type="scientific">Arcticibacterium luteifluviistationis</name>
    <dbReference type="NCBI Taxonomy" id="1784714"/>
    <lineage>
        <taxon>Bacteria</taxon>
        <taxon>Pseudomonadati</taxon>
        <taxon>Bacteroidota</taxon>
        <taxon>Cytophagia</taxon>
        <taxon>Cytophagales</taxon>
        <taxon>Leadbetterellaceae</taxon>
        <taxon>Arcticibacterium</taxon>
    </lineage>
</organism>
<feature type="active site" description="Proton donor" evidence="8">
    <location>
        <position position="521"/>
    </location>
</feature>
<evidence type="ECO:0000259" key="13">
    <source>
        <dbReference type="Pfam" id="PF07504"/>
    </source>
</evidence>
<evidence type="ECO:0000256" key="9">
    <source>
        <dbReference type="SAM" id="MobiDB-lite"/>
    </source>
</evidence>
<dbReference type="Gene3D" id="3.10.450.490">
    <property type="match status" value="1"/>
</dbReference>
<dbReference type="Pfam" id="PF01447">
    <property type="entry name" value="Peptidase_M4"/>
    <property type="match status" value="1"/>
</dbReference>
<dbReference type="EMBL" id="CP029480">
    <property type="protein sequence ID" value="AWV99107.1"/>
    <property type="molecule type" value="Genomic_DNA"/>
</dbReference>